<dbReference type="STRING" id="1246637.MTBBW1_230006"/>
<dbReference type="InterPro" id="IPR048503">
    <property type="entry name" value="NamZ_C"/>
</dbReference>
<name>A0A1W1HDQ9_9BACT</name>
<feature type="domain" description="Peptidoglycan beta-N-acetylmuramidase NamZ C-terminal" evidence="2">
    <location>
        <begin position="312"/>
        <end position="476"/>
    </location>
</feature>
<dbReference type="PANTHER" id="PTHR42915:SF1">
    <property type="entry name" value="PEPTIDOGLYCAN BETA-N-ACETYLMURAMIDASE NAMZ"/>
    <property type="match status" value="1"/>
</dbReference>
<reference evidence="3 4" key="1">
    <citation type="submission" date="2017-03" db="EMBL/GenBank/DDBJ databases">
        <authorList>
            <person name="Afonso C.L."/>
            <person name="Miller P.J."/>
            <person name="Scott M.A."/>
            <person name="Spackman E."/>
            <person name="Goraichik I."/>
            <person name="Dimitrov K.M."/>
            <person name="Suarez D.L."/>
            <person name="Swayne D.E."/>
        </authorList>
    </citation>
    <scope>NUCLEOTIDE SEQUENCE [LARGE SCALE GENOMIC DNA]</scope>
    <source>
        <strain evidence="3">PRJEB14757</strain>
    </source>
</reference>
<organism evidence="3 4">
    <name type="scientific">Desulfamplus magnetovallimortis</name>
    <dbReference type="NCBI Taxonomy" id="1246637"/>
    <lineage>
        <taxon>Bacteria</taxon>
        <taxon>Pseudomonadati</taxon>
        <taxon>Thermodesulfobacteriota</taxon>
        <taxon>Desulfobacteria</taxon>
        <taxon>Desulfobacterales</taxon>
        <taxon>Desulfobacteraceae</taxon>
        <taxon>Desulfamplus</taxon>
    </lineage>
</organism>
<dbReference type="PANTHER" id="PTHR42915">
    <property type="entry name" value="HYPOTHETICAL 460 KDA PROTEIN IN FEUA-SIGW INTERGENIC REGION [PRECURSOR]"/>
    <property type="match status" value="1"/>
</dbReference>
<protein>
    <recommendedName>
        <fullName evidence="5">DUF1343 domain-containing protein</fullName>
    </recommendedName>
</protein>
<feature type="domain" description="Peptidoglycan beta-N-acetylmuramidase NamZ N-terminal" evidence="1">
    <location>
        <begin position="68"/>
        <end position="308"/>
    </location>
</feature>
<evidence type="ECO:0000259" key="2">
    <source>
        <dbReference type="Pfam" id="PF20732"/>
    </source>
</evidence>
<dbReference type="Pfam" id="PF20732">
    <property type="entry name" value="NamZ_C"/>
    <property type="match status" value="1"/>
</dbReference>
<dbReference type="OrthoDB" id="5705574at2"/>
<dbReference type="Gene3D" id="3.90.1150.140">
    <property type="match status" value="1"/>
</dbReference>
<evidence type="ECO:0008006" key="5">
    <source>
        <dbReference type="Google" id="ProtNLM"/>
    </source>
</evidence>
<gene>
    <name evidence="3" type="ORF">MTBBW1_230006</name>
</gene>
<dbReference type="Gene3D" id="3.40.50.12170">
    <property type="entry name" value="Uncharacterised protein PF07075, DUF1343"/>
    <property type="match status" value="1"/>
</dbReference>
<dbReference type="InterPro" id="IPR008302">
    <property type="entry name" value="NamZ"/>
</dbReference>
<evidence type="ECO:0000313" key="3">
    <source>
        <dbReference type="EMBL" id="SLM30522.1"/>
    </source>
</evidence>
<dbReference type="EMBL" id="FWEV01000146">
    <property type="protein sequence ID" value="SLM30522.1"/>
    <property type="molecule type" value="Genomic_DNA"/>
</dbReference>
<dbReference type="Pfam" id="PF07075">
    <property type="entry name" value="NamZ_N"/>
    <property type="match status" value="1"/>
</dbReference>
<sequence length="477" mass="54270">MPNNPKALPQKLKNALLKTETSWSSQPSPDHEKKINFLGKLSPQIRVMTGLENLYTNPLPELKGKRLGLLANPASVTSDFIHASDIIEAIYPGQLKVLFSPQHGFHAEKQDNMIESDHCIDSKHQIPIFSLYSDTRVPKREMFDRIDILLIDLQDVGTRVYTFIYTISYCIEAAGKYNKKVIILDRPNPVSGKIIEGNILKKNLISFVGRFPIPMRHGFTVGEIASFFNHLPNAFEFFSSTFDPADNTFEGSSNGSKSHNDKDGVDFRSDLKPTCDLDIIPMKGWKRDMLFTDTGLPWIAPSPNLPTPASALVYPGQVIWEGTNISEGRGTTQPFELFGAPFIETEKLIEAVQPFIKGAILRPVAFEPTSGKWQKNVCRGFQIHVTSPEEYKAYFTSLLILQQIIRLYPDDFKWKQPPYEYEYNKLPIDLILGDTELRRKIEQTANDNMKGIDSIERSWKTELDNFHTISRNFYLYA</sequence>
<dbReference type="GO" id="GO:0033922">
    <property type="term" value="F:peptidoglycan beta-N-acetylmuramidase activity"/>
    <property type="evidence" value="ECO:0007669"/>
    <property type="project" value="InterPro"/>
</dbReference>
<keyword evidence="4" id="KW-1185">Reference proteome</keyword>
<evidence type="ECO:0000259" key="1">
    <source>
        <dbReference type="Pfam" id="PF07075"/>
    </source>
</evidence>
<dbReference type="InterPro" id="IPR048502">
    <property type="entry name" value="NamZ_N"/>
</dbReference>
<proteinExistence type="predicted"/>
<dbReference type="RefSeq" id="WP_080799386.1">
    <property type="nucleotide sequence ID" value="NZ_LT828540.1"/>
</dbReference>
<dbReference type="Proteomes" id="UP000191931">
    <property type="component" value="Unassembled WGS sequence"/>
</dbReference>
<dbReference type="AlphaFoldDB" id="A0A1W1HDQ9"/>
<accession>A0A1W1HDQ9</accession>
<evidence type="ECO:0000313" key="4">
    <source>
        <dbReference type="Proteomes" id="UP000191931"/>
    </source>
</evidence>